<name>C7CFW2_METED</name>
<dbReference type="InterPro" id="IPR001117">
    <property type="entry name" value="Cu-oxidase_2nd"/>
</dbReference>
<dbReference type="GO" id="GO:0005507">
    <property type="term" value="F:copper ion binding"/>
    <property type="evidence" value="ECO:0007669"/>
    <property type="project" value="InterPro"/>
</dbReference>
<dbReference type="InterPro" id="IPR011706">
    <property type="entry name" value="Cu-oxidase_C"/>
</dbReference>
<organism evidence="9 10">
    <name type="scientific">Methylorubrum extorquens (strain DSM 6343 / CIP 106787 / DM4)</name>
    <name type="common">Methylobacterium extorquens</name>
    <dbReference type="NCBI Taxonomy" id="661410"/>
    <lineage>
        <taxon>Bacteria</taxon>
        <taxon>Pseudomonadati</taxon>
        <taxon>Pseudomonadota</taxon>
        <taxon>Alphaproteobacteria</taxon>
        <taxon>Hyphomicrobiales</taxon>
        <taxon>Methylobacteriaceae</taxon>
        <taxon>Methylorubrum</taxon>
    </lineage>
</organism>
<dbReference type="Pfam" id="PF07731">
    <property type="entry name" value="Cu-oxidase_2"/>
    <property type="match status" value="1"/>
</dbReference>
<evidence type="ECO:0000259" key="8">
    <source>
        <dbReference type="Pfam" id="PF07732"/>
    </source>
</evidence>
<dbReference type="GO" id="GO:0042597">
    <property type="term" value="C:periplasmic space"/>
    <property type="evidence" value="ECO:0007669"/>
    <property type="project" value="InterPro"/>
</dbReference>
<feature type="domain" description="Plastocyanin-like" evidence="7">
    <location>
        <begin position="573"/>
        <end position="686"/>
    </location>
</feature>
<feature type="domain" description="Plastocyanin-like" evidence="8">
    <location>
        <begin position="40"/>
        <end position="151"/>
    </location>
</feature>
<dbReference type="InterPro" id="IPR008972">
    <property type="entry name" value="Cupredoxin"/>
</dbReference>
<dbReference type="NCBIfam" id="TIGR01480">
    <property type="entry name" value="copper_res_A"/>
    <property type="match status" value="1"/>
</dbReference>
<dbReference type="Pfam" id="PF07732">
    <property type="entry name" value="Cu-oxidase_3"/>
    <property type="match status" value="1"/>
</dbReference>
<dbReference type="HOGENOM" id="CLU_009100_5_2_5"/>
<dbReference type="CDD" id="cd13874">
    <property type="entry name" value="CuRO_2_CopA"/>
    <property type="match status" value="1"/>
</dbReference>
<dbReference type="KEGG" id="mdi:METDI1432"/>
<dbReference type="EMBL" id="FP103042">
    <property type="protein sequence ID" value="CAX23038.1"/>
    <property type="molecule type" value="Genomic_DNA"/>
</dbReference>
<evidence type="ECO:0000256" key="3">
    <source>
        <dbReference type="ARBA" id="ARBA00023008"/>
    </source>
</evidence>
<dbReference type="PROSITE" id="PS00080">
    <property type="entry name" value="MULTICOPPER_OXIDASE2"/>
    <property type="match status" value="1"/>
</dbReference>
<dbReference type="CDD" id="cd13896">
    <property type="entry name" value="CuRO_3_CopA"/>
    <property type="match status" value="1"/>
</dbReference>
<keyword evidence="1" id="KW-0479">Metal-binding</keyword>
<protein>
    <submittedName>
        <fullName evidence="9">Copper resistance protein A</fullName>
    </submittedName>
</protein>
<dbReference type="AlphaFoldDB" id="C7CFW2"/>
<dbReference type="PROSITE" id="PS00079">
    <property type="entry name" value="MULTICOPPER_OXIDASE1"/>
    <property type="match status" value="1"/>
</dbReference>
<keyword evidence="2" id="KW-0560">Oxidoreductase</keyword>
<sequence length="692" mass="76051">MRLSGLYELALFAPLLLATILLPQAAAAATHDLVLERRVVNVTGRERVGMLINGQLPGPTLRLKEGEDAVINVTNRLDENASIHWHGLIVPPEMDGVPGIAPGYGDGIPPGETFTYRFKVRQAGTYWFHSHSSGEQEQLGIYAPLIIEPREREPFRYDRDYVIMLSDWTDEDPRRIIKNLKADSSWYNLNRRTMASLIDELTRAPDATARQAVVEDRVTWDMMRMDPTDIADIGGLTYLVNGQSPERNFTALFRPGERVRLRFINASAMTYFDVRIPGLKMTVVQADGNNVQPVRVDEFRFGNAETYDVIVQPTEERAYTIVAEPIDRTGFARATLAPRPGMVGALPPHRLRPLVSMAEMGMNFGPKGFDRGTPLPEADMPGHVAPEMPMDAMGDMGGADGRAGAHGSMPSMQGGGSGPQDGMPGTADGRMVKGAMKAGRPARAPAKAPGRPGMDHGKMPGMSRAPLEPNAAWAQMEGRDHGSMPGLRPGMASSRRTPPSGVLAAATGGLQQGHQAYALHGGEDMPNEGPMVGHAAPDPLVNRTGAPSGTRVLSYRDLKALKPYPYKKYDRIIEMRLTGNMQRYFWSINGRKFSEAQPIVLRLGERVRFRFINETMMPHPMHIHGTWFLPEVGNGARSPLKHTVNINPGATLDVDVPADAEGPWAFHCHQLYHMEAGMMRKIVVQRQAAAQH</sequence>
<feature type="signal peptide" evidence="5">
    <location>
        <begin position="1"/>
        <end position="28"/>
    </location>
</feature>
<evidence type="ECO:0000256" key="5">
    <source>
        <dbReference type="SAM" id="SignalP"/>
    </source>
</evidence>
<dbReference type="Proteomes" id="UP000008070">
    <property type="component" value="Chromosome"/>
</dbReference>
<dbReference type="PANTHER" id="PTHR11709:SF394">
    <property type="entry name" value="FI03373P-RELATED"/>
    <property type="match status" value="1"/>
</dbReference>
<dbReference type="InterPro" id="IPR011707">
    <property type="entry name" value="Cu-oxidase-like_N"/>
</dbReference>
<feature type="chain" id="PRO_5002975993" evidence="5">
    <location>
        <begin position="29"/>
        <end position="692"/>
    </location>
</feature>
<dbReference type="GO" id="GO:0016491">
    <property type="term" value="F:oxidoreductase activity"/>
    <property type="evidence" value="ECO:0007669"/>
    <property type="project" value="UniProtKB-KW"/>
</dbReference>
<evidence type="ECO:0000259" key="6">
    <source>
        <dbReference type="Pfam" id="PF00394"/>
    </source>
</evidence>
<dbReference type="InterPro" id="IPR006376">
    <property type="entry name" value="Cu-R_CopA"/>
</dbReference>
<dbReference type="InterPro" id="IPR034282">
    <property type="entry name" value="CuRO_2_CopA"/>
</dbReference>
<evidence type="ECO:0000256" key="2">
    <source>
        <dbReference type="ARBA" id="ARBA00023002"/>
    </source>
</evidence>
<reference evidence="10" key="1">
    <citation type="journal article" date="2009" name="PLoS ONE">
        <title>Methylobacterium genome sequences: a reference blueprint to investigate microbial metabolism of C1 compounds from natural and industrial sources.</title>
        <authorList>
            <person name="Vuilleumier S."/>
            <person name="Chistoserdova L."/>
            <person name="Lee M.-C."/>
            <person name="Bringel F."/>
            <person name="Lajus A."/>
            <person name="Zhou Y."/>
            <person name="Gourion B."/>
            <person name="Barbe V."/>
            <person name="Chang J."/>
            <person name="Cruveiller S."/>
            <person name="Dossat C."/>
            <person name="Gillett W."/>
            <person name="Gruffaz C."/>
            <person name="Haugen E."/>
            <person name="Hourcade E."/>
            <person name="Levy R."/>
            <person name="Mangenot S."/>
            <person name="Muller E."/>
            <person name="Nadalig T."/>
            <person name="Pagni M."/>
            <person name="Penny C."/>
            <person name="Peyraud R."/>
            <person name="Robinson D.G."/>
            <person name="Roche D."/>
            <person name="Rouy Z."/>
            <person name="Saenampechek C."/>
            <person name="Salvignol G."/>
            <person name="Vallenet D."/>
            <person name="Wu Z."/>
            <person name="Marx C.J."/>
            <person name="Vorholt J.A."/>
            <person name="Olson M.V."/>
            <person name="Kaul R."/>
            <person name="Weissenbach J."/>
            <person name="Medigue C."/>
            <person name="Lidstrom M.E."/>
        </authorList>
    </citation>
    <scope>NUCLEOTIDE SEQUENCE [LARGE SCALE GENOMIC DNA]</scope>
    <source>
        <strain evidence="10">DSM 6343 / CIP 106787 / DM4</strain>
    </source>
</reference>
<gene>
    <name evidence="9" type="primary">copA</name>
    <name evidence="9" type="ORF">METD_I1432</name>
</gene>
<dbReference type="PANTHER" id="PTHR11709">
    <property type="entry name" value="MULTI-COPPER OXIDASE"/>
    <property type="match status" value="1"/>
</dbReference>
<keyword evidence="3" id="KW-0186">Copper</keyword>
<keyword evidence="5" id="KW-0732">Signal</keyword>
<feature type="domain" description="Plastocyanin-like" evidence="6">
    <location>
        <begin position="160"/>
        <end position="324"/>
    </location>
</feature>
<accession>C7CFW2</accession>
<dbReference type="InterPro" id="IPR034279">
    <property type="entry name" value="CuRO_3_CopA"/>
</dbReference>
<dbReference type="InterPro" id="IPR002355">
    <property type="entry name" value="Cu_oxidase_Cu_BS"/>
</dbReference>
<dbReference type="Gene3D" id="2.60.40.420">
    <property type="entry name" value="Cupredoxins - blue copper proteins"/>
    <property type="match status" value="3"/>
</dbReference>
<evidence type="ECO:0000313" key="10">
    <source>
        <dbReference type="Proteomes" id="UP000008070"/>
    </source>
</evidence>
<proteinExistence type="predicted"/>
<feature type="region of interest" description="Disordered" evidence="4">
    <location>
        <begin position="402"/>
        <end position="427"/>
    </location>
</feature>
<dbReference type="InterPro" id="IPR033138">
    <property type="entry name" value="Cu_oxidase_CS"/>
</dbReference>
<dbReference type="Pfam" id="PF00394">
    <property type="entry name" value="Cu-oxidase"/>
    <property type="match status" value="1"/>
</dbReference>
<evidence type="ECO:0000256" key="1">
    <source>
        <dbReference type="ARBA" id="ARBA00022723"/>
    </source>
</evidence>
<evidence type="ECO:0000313" key="9">
    <source>
        <dbReference type="EMBL" id="CAX23038.1"/>
    </source>
</evidence>
<evidence type="ECO:0000256" key="4">
    <source>
        <dbReference type="SAM" id="MobiDB-lite"/>
    </source>
</evidence>
<evidence type="ECO:0000259" key="7">
    <source>
        <dbReference type="Pfam" id="PF07731"/>
    </source>
</evidence>
<dbReference type="SUPFAM" id="SSF49503">
    <property type="entry name" value="Cupredoxins"/>
    <property type="match status" value="3"/>
</dbReference>
<dbReference type="InterPro" id="IPR045087">
    <property type="entry name" value="Cu-oxidase_fam"/>
</dbReference>